<comment type="similarity">
    <text evidence="3">Belongs to the metallophosphoesterase superfamily. Purple acid phosphatase family.</text>
</comment>
<keyword evidence="3" id="KW-0378">Hydrolase</keyword>
<keyword evidence="2" id="KW-0325">Glycoprotein</keyword>
<evidence type="ECO:0000256" key="1">
    <source>
        <dbReference type="ARBA" id="ARBA00022729"/>
    </source>
</evidence>
<feature type="domain" description="Purple acid phosphatase C-terminal" evidence="5">
    <location>
        <begin position="353"/>
        <end position="409"/>
    </location>
</feature>
<keyword evidence="8" id="KW-1185">Reference proteome</keyword>
<dbReference type="Proteomes" id="UP001152747">
    <property type="component" value="Unassembled WGS sequence"/>
</dbReference>
<dbReference type="InterPro" id="IPR029052">
    <property type="entry name" value="Metallo-depent_PP-like"/>
</dbReference>
<dbReference type="PANTHER" id="PTHR45867:SF3">
    <property type="entry name" value="ACID PHOSPHATASE TYPE 7"/>
    <property type="match status" value="1"/>
</dbReference>
<comment type="caution">
    <text evidence="7">The sequence shown here is derived from an EMBL/GenBank/DDBJ whole genome shotgun (WGS) entry which is preliminary data.</text>
</comment>
<dbReference type="Gene3D" id="3.60.21.10">
    <property type="match status" value="1"/>
</dbReference>
<protein>
    <recommendedName>
        <fullName evidence="3">Purple acid phosphatase</fullName>
        <ecNumber evidence="3">3.1.3.2</ecNumber>
    </recommendedName>
</protein>
<evidence type="ECO:0000313" key="7">
    <source>
        <dbReference type="EMBL" id="CAI5449103.1"/>
    </source>
</evidence>
<dbReference type="InterPro" id="IPR041792">
    <property type="entry name" value="MPP_PAP"/>
</dbReference>
<dbReference type="Pfam" id="PF14008">
    <property type="entry name" value="Metallophos_C"/>
    <property type="match status" value="1"/>
</dbReference>
<dbReference type="EC" id="3.1.3.2" evidence="3"/>
<evidence type="ECO:0000256" key="3">
    <source>
        <dbReference type="RuleBase" id="RU361203"/>
    </source>
</evidence>
<proteinExistence type="inferred from homology"/>
<keyword evidence="1 3" id="KW-0732">Signal</keyword>
<dbReference type="Pfam" id="PF00149">
    <property type="entry name" value="Metallophos"/>
    <property type="match status" value="1"/>
</dbReference>
<dbReference type="AlphaFoldDB" id="A0A9P1INN3"/>
<feature type="signal peptide" evidence="3">
    <location>
        <begin position="1"/>
        <end position="16"/>
    </location>
</feature>
<dbReference type="PANTHER" id="PTHR45867">
    <property type="entry name" value="PURPLE ACID PHOSPHATASE"/>
    <property type="match status" value="1"/>
</dbReference>
<name>A0A9P1INN3_9PELO</name>
<feature type="domain" description="Purple acid phosphatase N-terminal" evidence="6">
    <location>
        <begin position="28"/>
        <end position="121"/>
    </location>
</feature>
<dbReference type="CDD" id="cd00839">
    <property type="entry name" value="MPP_PAPs"/>
    <property type="match status" value="1"/>
</dbReference>
<dbReference type="GO" id="GO:0003993">
    <property type="term" value="F:acid phosphatase activity"/>
    <property type="evidence" value="ECO:0007669"/>
    <property type="project" value="UniProtKB-EC"/>
</dbReference>
<accession>A0A9P1INN3</accession>
<dbReference type="GO" id="GO:0046872">
    <property type="term" value="F:metal ion binding"/>
    <property type="evidence" value="ECO:0007669"/>
    <property type="project" value="InterPro"/>
</dbReference>
<evidence type="ECO:0000313" key="8">
    <source>
        <dbReference type="Proteomes" id="UP001152747"/>
    </source>
</evidence>
<evidence type="ECO:0000256" key="2">
    <source>
        <dbReference type="ARBA" id="ARBA00023180"/>
    </source>
</evidence>
<dbReference type="SUPFAM" id="SSF49363">
    <property type="entry name" value="Purple acid phosphatase, N-terminal domain"/>
    <property type="match status" value="1"/>
</dbReference>
<dbReference type="InterPro" id="IPR004843">
    <property type="entry name" value="Calcineurin-like_PHP"/>
</dbReference>
<comment type="catalytic activity">
    <reaction evidence="3">
        <text>a phosphate monoester + H2O = an alcohol + phosphate</text>
        <dbReference type="Rhea" id="RHEA:15017"/>
        <dbReference type="ChEBI" id="CHEBI:15377"/>
        <dbReference type="ChEBI" id="CHEBI:30879"/>
        <dbReference type="ChEBI" id="CHEBI:43474"/>
        <dbReference type="ChEBI" id="CHEBI:67140"/>
        <dbReference type="EC" id="3.1.3.2"/>
    </reaction>
</comment>
<evidence type="ECO:0000259" key="4">
    <source>
        <dbReference type="Pfam" id="PF00149"/>
    </source>
</evidence>
<dbReference type="Pfam" id="PF16656">
    <property type="entry name" value="Pur_ac_phosph_N"/>
    <property type="match status" value="1"/>
</dbReference>
<dbReference type="InterPro" id="IPR015914">
    <property type="entry name" value="PAPs_N"/>
</dbReference>
<dbReference type="OrthoDB" id="45007at2759"/>
<evidence type="ECO:0000259" key="5">
    <source>
        <dbReference type="Pfam" id="PF14008"/>
    </source>
</evidence>
<reference evidence="7" key="1">
    <citation type="submission" date="2022-11" db="EMBL/GenBank/DDBJ databases">
        <authorList>
            <person name="Kikuchi T."/>
        </authorList>
    </citation>
    <scope>NUCLEOTIDE SEQUENCE</scope>
    <source>
        <strain evidence="7">PS1010</strain>
    </source>
</reference>
<feature type="chain" id="PRO_5040548194" description="Purple acid phosphatase" evidence="3">
    <location>
        <begin position="17"/>
        <end position="422"/>
    </location>
</feature>
<feature type="domain" description="Calcineurin-like phosphoesterase" evidence="4">
    <location>
        <begin position="145"/>
        <end position="328"/>
    </location>
</feature>
<organism evidence="7 8">
    <name type="scientific">Caenorhabditis angaria</name>
    <dbReference type="NCBI Taxonomy" id="860376"/>
    <lineage>
        <taxon>Eukaryota</taxon>
        <taxon>Metazoa</taxon>
        <taxon>Ecdysozoa</taxon>
        <taxon>Nematoda</taxon>
        <taxon>Chromadorea</taxon>
        <taxon>Rhabditida</taxon>
        <taxon>Rhabditina</taxon>
        <taxon>Rhabditomorpha</taxon>
        <taxon>Rhabditoidea</taxon>
        <taxon>Rhabditidae</taxon>
        <taxon>Peloderinae</taxon>
        <taxon>Caenorhabditis</taxon>
    </lineage>
</organism>
<dbReference type="InterPro" id="IPR025733">
    <property type="entry name" value="PAPs_C"/>
</dbReference>
<dbReference type="EMBL" id="CANHGI010000004">
    <property type="protein sequence ID" value="CAI5449103.1"/>
    <property type="molecule type" value="Genomic_DNA"/>
</dbReference>
<gene>
    <name evidence="7" type="ORF">CAMP_LOCUS11740</name>
</gene>
<dbReference type="Gene3D" id="2.60.40.380">
    <property type="entry name" value="Purple acid phosphatase-like, N-terminal"/>
    <property type="match status" value="1"/>
</dbReference>
<sequence length="422" mass="48006">MLLLFIFQLFFDFVMTAAIATSGDNRVEQVHLSLSGNMNEMIVTWLTQSPLPNVTPFVSYGLSADNLKWTSKATTTKWADEGEKSVHRYTHRATMKNMSPGQRYYYSVGSSQAKSNIFWFTQPDPSQPLRMAIFGDLSLNKGFSIDPLINATHSGDLDIIIHIGDLAYDLQDDNGNVGDDYMNAIEPMAAYIPYMVFPGNHEVSHNFNHMVNRFTMPKNGVYDNNLFWSLDFGMIHFVSLNTEYYAEGMSKETKAQYEWFVDDLKENKAKWLIVLLHRPLYCSTKSAKGCHDPQDIITREGNADFPGLEQVFIDNKVDVVFYGHKHTYERMWPMKHGIPIKSEDSSYIKNPEAPVYILTGAAGCHSHSGPDDSIAQPFSIARLGNYGYTKFHLHNSTHISTHFIDTSDNIGKPLDRFYIEKQ</sequence>
<evidence type="ECO:0000259" key="6">
    <source>
        <dbReference type="Pfam" id="PF16656"/>
    </source>
</evidence>
<dbReference type="InterPro" id="IPR008963">
    <property type="entry name" value="Purple_acid_Pase-like_N"/>
</dbReference>
<dbReference type="SUPFAM" id="SSF56300">
    <property type="entry name" value="Metallo-dependent phosphatases"/>
    <property type="match status" value="1"/>
</dbReference>